<dbReference type="Gene3D" id="1.20.930.20">
    <property type="entry name" value="Adaptor protein Cbl, N-terminal domain"/>
    <property type="match status" value="1"/>
</dbReference>
<dbReference type="InterPro" id="IPR013083">
    <property type="entry name" value="Znf_RING/FYVE/PHD"/>
</dbReference>
<dbReference type="OrthoDB" id="7237699at2759"/>
<evidence type="ECO:0000259" key="9">
    <source>
        <dbReference type="PROSITE" id="PS51506"/>
    </source>
</evidence>
<dbReference type="UniPathway" id="UPA00143"/>
<dbReference type="InterPro" id="IPR003153">
    <property type="entry name" value="Adaptor_Cbl_N_hlx"/>
</dbReference>
<dbReference type="InterPro" id="IPR024159">
    <property type="entry name" value="Cbl_PTB"/>
</dbReference>
<dbReference type="GO" id="GO:0016567">
    <property type="term" value="P:protein ubiquitination"/>
    <property type="evidence" value="ECO:0007669"/>
    <property type="project" value="UniProtKB-UniPathway"/>
</dbReference>
<comment type="domain">
    <text evidence="6">The N-terminus is composed of the phosphotyrosine binding (PTB) domain, a short linker region and the RING-type zinc finger. The PTB domain, which is also called TKB (tyrosine kinase binding) domain, is composed of three different subdomains: a four-helix bundle (4H), a calcium-binding EF hand and a divergent SH2 domain.</text>
</comment>
<gene>
    <name evidence="11 12" type="primary">cblc</name>
</gene>
<evidence type="ECO:0000313" key="11">
    <source>
        <dbReference type="RefSeq" id="XP_002941082.3"/>
    </source>
</evidence>
<dbReference type="OMA" id="CRCEIQG"/>
<dbReference type="GO" id="GO:0030971">
    <property type="term" value="F:receptor tyrosine kinase binding"/>
    <property type="evidence" value="ECO:0000318"/>
    <property type="project" value="GO_Central"/>
</dbReference>
<evidence type="ECO:0000256" key="1">
    <source>
        <dbReference type="ARBA" id="ARBA00022723"/>
    </source>
</evidence>
<keyword evidence="6" id="KW-0808">Transferase</keyword>
<keyword evidence="10" id="KW-1185">Reference proteome</keyword>
<evidence type="ECO:0000256" key="5">
    <source>
        <dbReference type="PROSITE-ProRule" id="PRU00175"/>
    </source>
</evidence>
<dbReference type="InterPro" id="IPR014742">
    <property type="entry name" value="Adaptor_Cbl_SH2-like"/>
</dbReference>
<dbReference type="InterPro" id="IPR024162">
    <property type="entry name" value="Adaptor_Cbl"/>
</dbReference>
<evidence type="ECO:0000256" key="7">
    <source>
        <dbReference type="SAM" id="MobiDB-lite"/>
    </source>
</evidence>
<evidence type="ECO:0000256" key="2">
    <source>
        <dbReference type="ARBA" id="ARBA00022771"/>
    </source>
</evidence>
<keyword evidence="2 5" id="KW-0863">Zinc-finger</keyword>
<evidence type="ECO:0000256" key="3">
    <source>
        <dbReference type="ARBA" id="ARBA00022833"/>
    </source>
</evidence>
<dbReference type="Pfam" id="PF02762">
    <property type="entry name" value="Cbl_N3"/>
    <property type="match status" value="1"/>
</dbReference>
<dbReference type="CDD" id="cd09920">
    <property type="entry name" value="SH2_Cbl-b_TKB"/>
    <property type="match status" value="1"/>
</dbReference>
<dbReference type="AGR" id="Xenbase:XB-GENE-22169404"/>
<dbReference type="GO" id="GO:0042059">
    <property type="term" value="P:negative regulation of epidermal growth factor receptor signaling pathway"/>
    <property type="evidence" value="ECO:0000318"/>
    <property type="project" value="GO_Central"/>
</dbReference>
<dbReference type="EC" id="2.3.2.27" evidence="6"/>
<comment type="catalytic activity">
    <reaction evidence="6">
        <text>S-ubiquitinyl-[E2 ubiquitin-conjugating enzyme]-L-cysteine + [acceptor protein]-L-lysine = [E2 ubiquitin-conjugating enzyme]-L-cysteine + N(6)-ubiquitinyl-[acceptor protein]-L-lysine.</text>
        <dbReference type="EC" id="2.3.2.27"/>
    </reaction>
</comment>
<keyword evidence="4 6" id="KW-0106">Calcium</keyword>
<dbReference type="FunFam" id="3.30.40.10:FF:000015">
    <property type="entry name" value="E3 ubiquitin-protein ligase CBL"/>
    <property type="match status" value="1"/>
</dbReference>
<dbReference type="InterPro" id="IPR014741">
    <property type="entry name" value="Adaptor_Cbl_EF_hand-like"/>
</dbReference>
<evidence type="ECO:0000313" key="12">
    <source>
        <dbReference type="Xenbase" id="XB-GENE-22169404"/>
    </source>
</evidence>
<dbReference type="InterPro" id="IPR001841">
    <property type="entry name" value="Znf_RING"/>
</dbReference>
<dbReference type="InterPro" id="IPR036537">
    <property type="entry name" value="Adaptor_Cbl_N_dom_sf"/>
</dbReference>
<dbReference type="AlphaFoldDB" id="A0A8J0QSR3"/>
<evidence type="ECO:0000256" key="4">
    <source>
        <dbReference type="ARBA" id="ARBA00022837"/>
    </source>
</evidence>
<dbReference type="SUPFAM" id="SSF47473">
    <property type="entry name" value="EF-hand"/>
    <property type="match status" value="1"/>
</dbReference>
<dbReference type="CTD" id="23624"/>
<dbReference type="GeneID" id="100489764"/>
<dbReference type="GO" id="GO:0061630">
    <property type="term" value="F:ubiquitin protein ligase activity"/>
    <property type="evidence" value="ECO:0000318"/>
    <property type="project" value="GO_Central"/>
</dbReference>
<dbReference type="SUPFAM" id="SSF57850">
    <property type="entry name" value="RING/U-box"/>
    <property type="match status" value="1"/>
</dbReference>
<dbReference type="InterPro" id="IPR011992">
    <property type="entry name" value="EF-hand-dom_pair"/>
</dbReference>
<comment type="pathway">
    <text evidence="6">Protein modification; protein ubiquitination.</text>
</comment>
<dbReference type="PROSITE" id="PS00518">
    <property type="entry name" value="ZF_RING_1"/>
    <property type="match status" value="1"/>
</dbReference>
<keyword evidence="3 6" id="KW-0862">Zinc</keyword>
<feature type="domain" description="RING-type" evidence="8">
    <location>
        <begin position="339"/>
        <end position="378"/>
    </location>
</feature>
<dbReference type="Pfam" id="PF13920">
    <property type="entry name" value="zf-C3HC4_3"/>
    <property type="match status" value="1"/>
</dbReference>
<dbReference type="Gene3D" id="3.30.40.10">
    <property type="entry name" value="Zinc/RING finger domain, C3HC4 (zinc finger)"/>
    <property type="match status" value="1"/>
</dbReference>
<organism evidence="10 11">
    <name type="scientific">Xenopus tropicalis</name>
    <name type="common">Western clawed frog</name>
    <name type="synonym">Silurana tropicalis</name>
    <dbReference type="NCBI Taxonomy" id="8364"/>
    <lineage>
        <taxon>Eukaryota</taxon>
        <taxon>Metazoa</taxon>
        <taxon>Chordata</taxon>
        <taxon>Craniata</taxon>
        <taxon>Vertebrata</taxon>
        <taxon>Euteleostomi</taxon>
        <taxon>Amphibia</taxon>
        <taxon>Batrachia</taxon>
        <taxon>Anura</taxon>
        <taxon>Pipoidea</taxon>
        <taxon>Pipidae</taxon>
        <taxon>Xenopodinae</taxon>
        <taxon>Xenopus</taxon>
        <taxon>Silurana</taxon>
    </lineage>
</organism>
<evidence type="ECO:0000259" key="8">
    <source>
        <dbReference type="PROSITE" id="PS50089"/>
    </source>
</evidence>
<dbReference type="InterPro" id="IPR017907">
    <property type="entry name" value="Znf_RING_CS"/>
</dbReference>
<dbReference type="GO" id="GO:0005509">
    <property type="term" value="F:calcium ion binding"/>
    <property type="evidence" value="ECO:0007669"/>
    <property type="project" value="UniProtKB-UniRule"/>
</dbReference>
<proteinExistence type="predicted"/>
<reference evidence="11" key="1">
    <citation type="submission" date="2025-08" db="UniProtKB">
        <authorList>
            <consortium name="RefSeq"/>
        </authorList>
    </citation>
    <scope>IDENTIFICATION</scope>
    <source>
        <strain evidence="11">Nigerian</strain>
        <tissue evidence="11">Liver and blood</tissue>
    </source>
</reference>
<feature type="compositionally biased region" description="Basic residues" evidence="7">
    <location>
        <begin position="496"/>
        <end position="508"/>
    </location>
</feature>
<dbReference type="PROSITE" id="PS51506">
    <property type="entry name" value="CBL_PTB"/>
    <property type="match status" value="1"/>
</dbReference>
<dbReference type="PROSITE" id="PS50089">
    <property type="entry name" value="ZF_RING_2"/>
    <property type="match status" value="1"/>
</dbReference>
<dbReference type="PANTHER" id="PTHR23007:SF14">
    <property type="entry name" value="E3 UBIQUITIN-PROTEIN LIGASE CBL"/>
    <property type="match status" value="1"/>
</dbReference>
<dbReference type="SMART" id="SM00184">
    <property type="entry name" value="RING"/>
    <property type="match status" value="1"/>
</dbReference>
<comment type="function">
    <text evidence="6">E3 ubiquitin-protein ligase which accepts ubiquitin from specific E2 ubiquitin-conjugating enzymes, and transfers it to substrates, generally promoting their degradation by the proteasome.</text>
</comment>
<dbReference type="GO" id="GO:0005886">
    <property type="term" value="C:plasma membrane"/>
    <property type="evidence" value="ECO:0000318"/>
    <property type="project" value="GO_Central"/>
</dbReference>
<dbReference type="RefSeq" id="XP_002941082.3">
    <property type="nucleotide sequence ID" value="XM_002941036.5"/>
</dbReference>
<dbReference type="InterPro" id="IPR036860">
    <property type="entry name" value="SH2_dom_sf"/>
</dbReference>
<dbReference type="Proteomes" id="UP000008143">
    <property type="component" value="Chromosome 7"/>
</dbReference>
<name>A0A8J0QSR3_XENTR</name>
<dbReference type="GO" id="GO:0008270">
    <property type="term" value="F:zinc ion binding"/>
    <property type="evidence" value="ECO:0007669"/>
    <property type="project" value="UniProtKB-KW"/>
</dbReference>
<dbReference type="SUPFAM" id="SSF47668">
    <property type="entry name" value="N-terminal domain of cbl (N-cbl)"/>
    <property type="match status" value="1"/>
</dbReference>
<dbReference type="Gene3D" id="3.30.505.10">
    <property type="entry name" value="SH2 domain"/>
    <property type="match status" value="1"/>
</dbReference>
<dbReference type="Pfam" id="PF02761">
    <property type="entry name" value="Cbl_N2"/>
    <property type="match status" value="1"/>
</dbReference>
<dbReference type="Gene3D" id="1.10.238.10">
    <property type="entry name" value="EF-hand"/>
    <property type="match status" value="1"/>
</dbReference>
<protein>
    <recommendedName>
        <fullName evidence="6">E3 ubiquitin-protein ligase CBL</fullName>
        <ecNumber evidence="6">2.3.2.27</ecNumber>
    </recommendedName>
</protein>
<feature type="region of interest" description="Disordered" evidence="7">
    <location>
        <begin position="473"/>
        <end position="508"/>
    </location>
</feature>
<keyword evidence="1 6" id="KW-0479">Metal-binding</keyword>
<dbReference type="GO" id="GO:0045121">
    <property type="term" value="C:membrane raft"/>
    <property type="evidence" value="ECO:0000318"/>
    <property type="project" value="GO_Central"/>
</dbReference>
<accession>A0A8J0QSR3</accession>
<dbReference type="SUPFAM" id="SSF55550">
    <property type="entry name" value="SH2 domain"/>
    <property type="match status" value="1"/>
</dbReference>
<dbReference type="Pfam" id="PF02262">
    <property type="entry name" value="Cbl_N"/>
    <property type="match status" value="1"/>
</dbReference>
<sequence length="508" mass="57163">MFVGVPAHRFHGSIDRGTMNKAIRELDLLSGISAVPLLHRSHPYLPDIARDTSEHLKQIQAKGSWNDHGQHEYLYITVNSILRKAAHCNDILSANRVPQGAETEARRNLTKLSLIFSHILSELKALFPGGKFQGNTYKICKPEASQFWTSKFGHKCLVQWSEFRTGLNVVHPVGSGPLESALHSTVDLTCNDYVSVFEFDIFTRLFQPWNTLLQNWMLLAVTHPGYMAFLTYDEVREHLKSHIQKPGSYIFRLSCTHLGQWAIGYVTSKGEILQTIPHNKPLYLALLEGQKEGLYLHPNGVSSNPDLSELSNPSTSPKVQVTQEQWDLYSQMGSAFELCKICVDNEKNVRIKPCGHLLCNDCLLAWQKSDGHTCPFCRCEIQGKEEVRVLSQPEAEESTMSSEAIGSLSSDLTKEEEDWIRQRPLPPPPVPAPFIPSAPPLSPAHSPTPFGLQVVSPMAQRLQLQANDVIFGRPEAHREAPRATNRTPPLPPRIRWDRHRGQHPFHTA</sequence>
<dbReference type="KEGG" id="xtr:100489764"/>
<dbReference type="PANTHER" id="PTHR23007">
    <property type="entry name" value="CBL"/>
    <property type="match status" value="1"/>
</dbReference>
<evidence type="ECO:0000313" key="10">
    <source>
        <dbReference type="Proteomes" id="UP000008143"/>
    </source>
</evidence>
<evidence type="ECO:0000256" key="6">
    <source>
        <dbReference type="RuleBase" id="RU367001"/>
    </source>
</evidence>
<feature type="domain" description="Cbl-PTB" evidence="9">
    <location>
        <begin position="8"/>
        <end position="309"/>
    </location>
</feature>
<dbReference type="GO" id="GO:0007166">
    <property type="term" value="P:cell surface receptor signaling pathway"/>
    <property type="evidence" value="ECO:0007669"/>
    <property type="project" value="InterPro"/>
</dbReference>
<dbReference type="GO" id="GO:0007165">
    <property type="term" value="P:signal transduction"/>
    <property type="evidence" value="ECO:0000318"/>
    <property type="project" value="GO_Central"/>
</dbReference>
<dbReference type="Xenbase" id="XB-GENE-22169404">
    <property type="gene designation" value="cblc"/>
</dbReference>
<dbReference type="GO" id="GO:0001784">
    <property type="term" value="F:phosphotyrosine residue binding"/>
    <property type="evidence" value="ECO:0007669"/>
    <property type="project" value="UniProtKB-UniRule"/>
</dbReference>
<keyword evidence="6" id="KW-0833">Ubl conjugation pathway</keyword>